<gene>
    <name evidence="2" type="ORF">ACFFI0_03335</name>
</gene>
<sequence>MKPILEKLAEKIPVDCIYEFPYTFLGEEKQHLLIVIDSKCQVPAKTLEPMAELCLAETPLHSYTLIPYGELKTAIKNGTLYSTLACRKQHLKLSLGKKPLPHLTQIELESIRTKAREHFEKAAIKQRDFLEGMEFYRSKNNFEQALFMLHQATELTFRGIEKAVFKRDRPCHSLQEHLKLITRYIPELATLFDKEEPHYYRLVKLIDQSYTAVRYERQFEVEKEEIEQLVFKLIPVLDWCNDYYHTCMIELDAMIRQASVEPIIQATTINAPPTITLSLPDQLRNQLNEQQAKALTTICTNLIKKEALQQLVLIGHETHESQKIAFYQCDNLDIRQTEHCYLLGISTKSSTSKSHIIAHTDIRVTVILCASSRVSQELEKKNRFFIQTLTHGTVLYQNADQPLFSIPEPDWMLTLEKAQAAWNYKKYKADTFLTCAELAIHQRQDTHIAMFLLSQSMEQLCIGLIYACLGYHVDQSTLPFLLQVTKLISPQLADCFVFGGDDTKQAFKSLANSLHAVRYKKEAAPNDKELAIAMACYERFQAIAIASCTTNFAQLEKRILAESSNKELVESAKDDHVVKPSNAL</sequence>
<protein>
    <submittedName>
        <fullName evidence="2">HEPN domain-containing protein</fullName>
    </submittedName>
</protein>
<name>A0ABV6HHB0_9SPHI</name>
<dbReference type="Pfam" id="PF05168">
    <property type="entry name" value="HEPN"/>
    <property type="match status" value="1"/>
</dbReference>
<comment type="caution">
    <text evidence="2">The sequence shown here is derived from an EMBL/GenBank/DDBJ whole genome shotgun (WGS) entry which is preliminary data.</text>
</comment>
<evidence type="ECO:0000313" key="3">
    <source>
        <dbReference type="Proteomes" id="UP001589774"/>
    </source>
</evidence>
<organism evidence="2 3">
    <name type="scientific">Olivibacter oleidegradans</name>
    <dbReference type="NCBI Taxonomy" id="760123"/>
    <lineage>
        <taxon>Bacteria</taxon>
        <taxon>Pseudomonadati</taxon>
        <taxon>Bacteroidota</taxon>
        <taxon>Sphingobacteriia</taxon>
        <taxon>Sphingobacteriales</taxon>
        <taxon>Sphingobacteriaceae</taxon>
        <taxon>Olivibacter</taxon>
    </lineage>
</organism>
<proteinExistence type="predicted"/>
<dbReference type="EMBL" id="JBHLWO010000001">
    <property type="protein sequence ID" value="MFC0317323.1"/>
    <property type="molecule type" value="Genomic_DNA"/>
</dbReference>
<keyword evidence="3" id="KW-1185">Reference proteome</keyword>
<evidence type="ECO:0000259" key="1">
    <source>
        <dbReference type="PROSITE" id="PS50910"/>
    </source>
</evidence>
<dbReference type="InterPro" id="IPR007842">
    <property type="entry name" value="HEPN_dom"/>
</dbReference>
<feature type="domain" description="HEPN" evidence="1">
    <location>
        <begin position="123"/>
        <end position="236"/>
    </location>
</feature>
<dbReference type="RefSeq" id="WP_371719638.1">
    <property type="nucleotide sequence ID" value="NZ_JBHLWO010000001.1"/>
</dbReference>
<accession>A0ABV6HHB0</accession>
<dbReference type="Gene3D" id="1.20.120.330">
    <property type="entry name" value="Nucleotidyltransferases domain 2"/>
    <property type="match status" value="2"/>
</dbReference>
<dbReference type="SUPFAM" id="SSF81593">
    <property type="entry name" value="Nucleotidyltransferase substrate binding subunit/domain"/>
    <property type="match status" value="1"/>
</dbReference>
<dbReference type="Proteomes" id="UP001589774">
    <property type="component" value="Unassembled WGS sequence"/>
</dbReference>
<reference evidence="2 3" key="1">
    <citation type="submission" date="2024-09" db="EMBL/GenBank/DDBJ databases">
        <authorList>
            <person name="Sun Q."/>
            <person name="Mori K."/>
        </authorList>
    </citation>
    <scope>NUCLEOTIDE SEQUENCE [LARGE SCALE GENOMIC DNA]</scope>
    <source>
        <strain evidence="2 3">CCM 7765</strain>
    </source>
</reference>
<evidence type="ECO:0000313" key="2">
    <source>
        <dbReference type="EMBL" id="MFC0317323.1"/>
    </source>
</evidence>
<dbReference type="PROSITE" id="PS50910">
    <property type="entry name" value="HEPN"/>
    <property type="match status" value="1"/>
</dbReference>